<dbReference type="InterPro" id="IPR001723">
    <property type="entry name" value="Nuclear_hrmn_rcpt"/>
</dbReference>
<dbReference type="GO" id="GO:0006357">
    <property type="term" value="P:regulation of transcription by RNA polymerase II"/>
    <property type="evidence" value="ECO:0007669"/>
    <property type="project" value="UniProtKB-ARBA"/>
</dbReference>
<proteinExistence type="inferred from homology"/>
<keyword evidence="8" id="KW-0804">Transcription</keyword>
<dbReference type="GO" id="GO:0005634">
    <property type="term" value="C:nucleus"/>
    <property type="evidence" value="ECO:0007669"/>
    <property type="project" value="UniProtKB-SubCell"/>
</dbReference>
<dbReference type="SUPFAM" id="SSF48508">
    <property type="entry name" value="Nuclear receptor ligand-binding domain"/>
    <property type="match status" value="1"/>
</dbReference>
<sequence length="395" mass="44037">MLTSTPSSRILLDVPCEVCQDHSSGKHYNKFSCDGCAGFFKRSIRRHRHYMCKNKGNAEEGRCVVDKTHRNQCRACRLRKCIEIGMNKDAVQHERGPRNSNRNRQCVLPSKPTIFPPSSLVSNYLSLIQLSFPVFPPSFPSSFPLDLTLPSSSHNFNLPSTAAKILFEMLLWSRHTLTLAGVSTSDQITSLCSAWPSLFLLQGMETNALPKDQLEIEMSKNGGEGQEIMEAIESLRSLDLDVAETRLLKLISLYRDRPIMKDGLTFQLSVYQASKYPDQPLRSLHSLTTTANLNEEIVVSLFFRPTIQNSSMRQLIESLVMNPLMMIAAFLPSILPSLSPTHTSSSPHPSSPSPLQTSSSPLHPSHSLPSSSSPYSNHMPISTLAPRESKVENWA</sequence>
<dbReference type="InterPro" id="IPR013088">
    <property type="entry name" value="Znf_NHR/GATA"/>
</dbReference>
<dbReference type="Gene3D" id="1.10.565.10">
    <property type="entry name" value="Retinoid X Receptor"/>
    <property type="match status" value="1"/>
</dbReference>
<keyword evidence="3" id="KW-0479">Metal-binding</keyword>
<feature type="domain" description="Nuclear receptor" evidence="12">
    <location>
        <begin position="13"/>
        <end position="93"/>
    </location>
</feature>
<evidence type="ECO:0000256" key="5">
    <source>
        <dbReference type="ARBA" id="ARBA00022833"/>
    </source>
</evidence>
<evidence type="ECO:0000256" key="4">
    <source>
        <dbReference type="ARBA" id="ARBA00022771"/>
    </source>
</evidence>
<evidence type="ECO:0000256" key="3">
    <source>
        <dbReference type="ARBA" id="ARBA00022723"/>
    </source>
</evidence>
<evidence type="ECO:0000313" key="13">
    <source>
        <dbReference type="EMBL" id="GMS95858.1"/>
    </source>
</evidence>
<dbReference type="Gene3D" id="3.30.50.10">
    <property type="entry name" value="Erythroid Transcription Factor GATA-1, subunit A"/>
    <property type="match status" value="1"/>
</dbReference>
<evidence type="ECO:0000259" key="12">
    <source>
        <dbReference type="PROSITE" id="PS51030"/>
    </source>
</evidence>
<keyword evidence="5" id="KW-0862">Zinc</keyword>
<dbReference type="GO" id="GO:0032502">
    <property type="term" value="P:developmental process"/>
    <property type="evidence" value="ECO:0007669"/>
    <property type="project" value="UniProtKB-ARBA"/>
</dbReference>
<keyword evidence="7" id="KW-0238">DNA-binding</keyword>
<dbReference type="Proteomes" id="UP001432027">
    <property type="component" value="Unassembled WGS sequence"/>
</dbReference>
<keyword evidence="4" id="KW-0863">Zinc-finger</keyword>
<evidence type="ECO:0000313" key="14">
    <source>
        <dbReference type="Proteomes" id="UP001432027"/>
    </source>
</evidence>
<evidence type="ECO:0000256" key="11">
    <source>
        <dbReference type="SAM" id="MobiDB-lite"/>
    </source>
</evidence>
<dbReference type="PRINTS" id="PR00398">
    <property type="entry name" value="STRDHORMONER"/>
</dbReference>
<comment type="similarity">
    <text evidence="2">Belongs to the nuclear hormone receptor family.</text>
</comment>
<dbReference type="EMBL" id="BTSX01000004">
    <property type="protein sequence ID" value="GMS95858.1"/>
    <property type="molecule type" value="Genomic_DNA"/>
</dbReference>
<dbReference type="AlphaFoldDB" id="A0AAV5TNP8"/>
<evidence type="ECO:0000256" key="2">
    <source>
        <dbReference type="ARBA" id="ARBA00005993"/>
    </source>
</evidence>
<comment type="subcellular location">
    <subcellularLocation>
        <location evidence="1">Nucleus</location>
    </subcellularLocation>
</comment>
<dbReference type="PRINTS" id="PR00047">
    <property type="entry name" value="STROIDFINGER"/>
</dbReference>
<dbReference type="PROSITE" id="PS51030">
    <property type="entry name" value="NUCLEAR_REC_DBD_2"/>
    <property type="match status" value="1"/>
</dbReference>
<evidence type="ECO:0000256" key="1">
    <source>
        <dbReference type="ARBA" id="ARBA00004123"/>
    </source>
</evidence>
<comment type="caution">
    <text evidence="13">The sequence shown here is derived from an EMBL/GenBank/DDBJ whole genome shotgun (WGS) entry which is preliminary data.</text>
</comment>
<dbReference type="Pfam" id="PF00105">
    <property type="entry name" value="zf-C4"/>
    <property type="match status" value="1"/>
</dbReference>
<evidence type="ECO:0000256" key="7">
    <source>
        <dbReference type="ARBA" id="ARBA00023125"/>
    </source>
</evidence>
<dbReference type="GO" id="GO:0043565">
    <property type="term" value="F:sequence-specific DNA binding"/>
    <property type="evidence" value="ECO:0007669"/>
    <property type="project" value="InterPro"/>
</dbReference>
<dbReference type="PANTHER" id="PTHR24083">
    <property type="entry name" value="NUCLEAR HORMONE RECEPTOR"/>
    <property type="match status" value="1"/>
</dbReference>
<dbReference type="GO" id="GO:0008270">
    <property type="term" value="F:zinc ion binding"/>
    <property type="evidence" value="ECO:0007669"/>
    <property type="project" value="UniProtKB-KW"/>
</dbReference>
<dbReference type="InterPro" id="IPR050274">
    <property type="entry name" value="Nuclear_hormone_rcpt_NR2"/>
</dbReference>
<reference evidence="13" key="1">
    <citation type="submission" date="2023-10" db="EMBL/GenBank/DDBJ databases">
        <title>Genome assembly of Pristionchus species.</title>
        <authorList>
            <person name="Yoshida K."/>
            <person name="Sommer R.J."/>
        </authorList>
    </citation>
    <scope>NUCLEOTIDE SEQUENCE</scope>
    <source>
        <strain evidence="13">RS0144</strain>
    </source>
</reference>
<keyword evidence="10" id="KW-0539">Nucleus</keyword>
<dbReference type="FunFam" id="3.30.50.10:FF:000019">
    <property type="entry name" value="Nuclear receptor subfamily 2 group E member"/>
    <property type="match status" value="1"/>
</dbReference>
<protein>
    <recommendedName>
        <fullName evidence="12">Nuclear receptor domain-containing protein</fullName>
    </recommendedName>
</protein>
<feature type="compositionally biased region" description="Low complexity" evidence="11">
    <location>
        <begin position="340"/>
        <end position="374"/>
    </location>
</feature>
<evidence type="ECO:0000256" key="9">
    <source>
        <dbReference type="ARBA" id="ARBA00023170"/>
    </source>
</evidence>
<evidence type="ECO:0000256" key="8">
    <source>
        <dbReference type="ARBA" id="ARBA00023163"/>
    </source>
</evidence>
<evidence type="ECO:0000256" key="6">
    <source>
        <dbReference type="ARBA" id="ARBA00023015"/>
    </source>
</evidence>
<gene>
    <name evidence="13" type="ORF">PENTCL1PPCAC_18033</name>
</gene>
<feature type="region of interest" description="Disordered" evidence="11">
    <location>
        <begin position="340"/>
        <end position="395"/>
    </location>
</feature>
<name>A0AAV5TNP8_9BILA</name>
<accession>A0AAV5TNP8</accession>
<organism evidence="13 14">
    <name type="scientific">Pristionchus entomophagus</name>
    <dbReference type="NCBI Taxonomy" id="358040"/>
    <lineage>
        <taxon>Eukaryota</taxon>
        <taxon>Metazoa</taxon>
        <taxon>Ecdysozoa</taxon>
        <taxon>Nematoda</taxon>
        <taxon>Chromadorea</taxon>
        <taxon>Rhabditida</taxon>
        <taxon>Rhabditina</taxon>
        <taxon>Diplogasteromorpha</taxon>
        <taxon>Diplogasteroidea</taxon>
        <taxon>Neodiplogasteridae</taxon>
        <taxon>Pristionchus</taxon>
    </lineage>
</organism>
<dbReference type="SMART" id="SM00399">
    <property type="entry name" value="ZnF_C4"/>
    <property type="match status" value="1"/>
</dbReference>
<dbReference type="SUPFAM" id="SSF57716">
    <property type="entry name" value="Glucocorticoid receptor-like (DNA-binding domain)"/>
    <property type="match status" value="1"/>
</dbReference>
<dbReference type="GO" id="GO:0003700">
    <property type="term" value="F:DNA-binding transcription factor activity"/>
    <property type="evidence" value="ECO:0007669"/>
    <property type="project" value="InterPro"/>
</dbReference>
<dbReference type="InterPro" id="IPR035500">
    <property type="entry name" value="NHR-like_dom_sf"/>
</dbReference>
<keyword evidence="14" id="KW-1185">Reference proteome</keyword>
<keyword evidence="9" id="KW-0675">Receptor</keyword>
<dbReference type="PROSITE" id="PS00031">
    <property type="entry name" value="NUCLEAR_REC_DBD_1"/>
    <property type="match status" value="1"/>
</dbReference>
<keyword evidence="6" id="KW-0805">Transcription regulation</keyword>
<dbReference type="InterPro" id="IPR001628">
    <property type="entry name" value="Znf_hrmn_rcpt"/>
</dbReference>
<evidence type="ECO:0000256" key="10">
    <source>
        <dbReference type="ARBA" id="ARBA00023242"/>
    </source>
</evidence>